<dbReference type="Proteomes" id="UP001500426">
    <property type="component" value="Unassembled WGS sequence"/>
</dbReference>
<evidence type="ECO:0000256" key="1">
    <source>
        <dbReference type="SAM" id="SignalP"/>
    </source>
</evidence>
<comment type="caution">
    <text evidence="2">The sequence shown here is derived from an EMBL/GenBank/DDBJ whole genome shotgun (WGS) entry which is preliminary data.</text>
</comment>
<organism evidence="2 3">
    <name type="scientific">Flavobacterium chungnamense</name>
    <dbReference type="NCBI Taxonomy" id="706182"/>
    <lineage>
        <taxon>Bacteria</taxon>
        <taxon>Pseudomonadati</taxon>
        <taxon>Bacteroidota</taxon>
        <taxon>Flavobacteriia</taxon>
        <taxon>Flavobacteriales</taxon>
        <taxon>Flavobacteriaceae</taxon>
        <taxon>Flavobacterium</taxon>
    </lineage>
</organism>
<gene>
    <name evidence="2" type="ORF">GCM10022388_03860</name>
</gene>
<evidence type="ECO:0000313" key="2">
    <source>
        <dbReference type="EMBL" id="GAA4042271.1"/>
    </source>
</evidence>
<dbReference type="RefSeq" id="WP_345089870.1">
    <property type="nucleotide sequence ID" value="NZ_BAABCS010000003.1"/>
</dbReference>
<feature type="signal peptide" evidence="1">
    <location>
        <begin position="1"/>
        <end position="19"/>
    </location>
</feature>
<protein>
    <recommendedName>
        <fullName evidence="4">DUF4252 domain-containing protein</fullName>
    </recommendedName>
</protein>
<keyword evidence="1" id="KW-0732">Signal</keyword>
<feature type="chain" id="PRO_5047402749" description="DUF4252 domain-containing protein" evidence="1">
    <location>
        <begin position="20"/>
        <end position="287"/>
    </location>
</feature>
<accession>A0ABP7UFK3</accession>
<dbReference type="EMBL" id="BAABCS010000003">
    <property type="protein sequence ID" value="GAA4042271.1"/>
    <property type="molecule type" value="Genomic_DNA"/>
</dbReference>
<sequence>MKKTTTLLLILLASTVGFSQEGEKPDNTGDNFSLEGALALFKKSNSLEEFEKLLNEENNNVNNLDLNDDNDIDYIIVDDIREGDIHAIVLSTYIDDKEKQDIAIIGIEKTGNESATLQIEGDADLYVENTFIEPNEVVESSTGGKGGPSISEITTKQVIVNVWFWPSVRFLYAPTYVVWHSPWRWGFYPKWWRPWRPYKYHVFYNRCSPHRVHYHSVPARRVVVAHKIYAPRRNHSNLVIHNNRRTTVVKSNNRKTTVVTKNKRGEVKAVRVKKSNPNRVRTSGGRR</sequence>
<keyword evidence="3" id="KW-1185">Reference proteome</keyword>
<evidence type="ECO:0008006" key="4">
    <source>
        <dbReference type="Google" id="ProtNLM"/>
    </source>
</evidence>
<proteinExistence type="predicted"/>
<evidence type="ECO:0000313" key="3">
    <source>
        <dbReference type="Proteomes" id="UP001500426"/>
    </source>
</evidence>
<reference evidence="3" key="1">
    <citation type="journal article" date="2019" name="Int. J. Syst. Evol. Microbiol.">
        <title>The Global Catalogue of Microorganisms (GCM) 10K type strain sequencing project: providing services to taxonomists for standard genome sequencing and annotation.</title>
        <authorList>
            <consortium name="The Broad Institute Genomics Platform"/>
            <consortium name="The Broad Institute Genome Sequencing Center for Infectious Disease"/>
            <person name="Wu L."/>
            <person name="Ma J."/>
        </authorList>
    </citation>
    <scope>NUCLEOTIDE SEQUENCE [LARGE SCALE GENOMIC DNA]</scope>
    <source>
        <strain evidence="3">JCM 17068</strain>
    </source>
</reference>
<name>A0ABP7UFK3_9FLAO</name>